<evidence type="ECO:0000259" key="6">
    <source>
        <dbReference type="PROSITE" id="PS50970"/>
    </source>
</evidence>
<comment type="cofactor">
    <cofactor evidence="5">
        <name>Zn(2+)</name>
        <dbReference type="ChEBI" id="CHEBI:29105"/>
    </cofactor>
</comment>
<dbReference type="GO" id="GO:0046872">
    <property type="term" value="F:metal ion binding"/>
    <property type="evidence" value="ECO:0007669"/>
    <property type="project" value="UniProtKB-KW"/>
</dbReference>
<dbReference type="GO" id="GO:0032259">
    <property type="term" value="P:methylation"/>
    <property type="evidence" value="ECO:0007669"/>
    <property type="project" value="UniProtKB-KW"/>
</dbReference>
<keyword evidence="4 5" id="KW-0862">Zinc</keyword>
<protein>
    <recommendedName>
        <fullName evidence="6">Hcy-binding domain-containing protein</fullName>
    </recommendedName>
</protein>
<dbReference type="PANTHER" id="PTHR46015:SF1">
    <property type="entry name" value="HOMOCYSTEINE S-METHYLTRANSFERASE-LIKE ISOFORM 1"/>
    <property type="match status" value="1"/>
</dbReference>
<dbReference type="InterPro" id="IPR051486">
    <property type="entry name" value="Hcy_S-methyltransferase"/>
</dbReference>
<feature type="binding site" evidence="5">
    <location>
        <position position="220"/>
    </location>
    <ligand>
        <name>Zn(2+)</name>
        <dbReference type="ChEBI" id="CHEBI:29105"/>
    </ligand>
</feature>
<dbReference type="EMBL" id="HBEK01012711">
    <property type="protein sequence ID" value="CAD8397000.1"/>
    <property type="molecule type" value="Transcribed_RNA"/>
</dbReference>
<accession>A0A7S0BM10</accession>
<dbReference type="GO" id="GO:0008898">
    <property type="term" value="F:S-adenosylmethionine-homocysteine S-methyltransferase activity"/>
    <property type="evidence" value="ECO:0007669"/>
    <property type="project" value="TreeGrafter"/>
</dbReference>
<dbReference type="Pfam" id="PF02574">
    <property type="entry name" value="S-methyl_trans"/>
    <property type="match status" value="1"/>
</dbReference>
<keyword evidence="1 5" id="KW-0489">Methyltransferase</keyword>
<evidence type="ECO:0000256" key="3">
    <source>
        <dbReference type="ARBA" id="ARBA00022723"/>
    </source>
</evidence>
<organism evidence="7">
    <name type="scientific">Rhodosorus marinus</name>
    <dbReference type="NCBI Taxonomy" id="101924"/>
    <lineage>
        <taxon>Eukaryota</taxon>
        <taxon>Rhodophyta</taxon>
        <taxon>Stylonematophyceae</taxon>
        <taxon>Stylonematales</taxon>
        <taxon>Stylonemataceae</taxon>
        <taxon>Rhodosorus</taxon>
    </lineage>
</organism>
<dbReference type="AlphaFoldDB" id="A0A7S0BM10"/>
<reference evidence="7" key="1">
    <citation type="submission" date="2021-01" db="EMBL/GenBank/DDBJ databases">
        <authorList>
            <person name="Corre E."/>
            <person name="Pelletier E."/>
            <person name="Niang G."/>
            <person name="Scheremetjew M."/>
            <person name="Finn R."/>
            <person name="Kale V."/>
            <person name="Holt S."/>
            <person name="Cochrane G."/>
            <person name="Meng A."/>
            <person name="Brown T."/>
            <person name="Cohen L."/>
        </authorList>
    </citation>
    <scope>NUCLEOTIDE SEQUENCE</scope>
    <source>
        <strain evidence="7">UTEX LB 2760</strain>
    </source>
</reference>
<evidence type="ECO:0000256" key="5">
    <source>
        <dbReference type="PROSITE-ProRule" id="PRU00333"/>
    </source>
</evidence>
<proteinExistence type="predicted"/>
<keyword evidence="2 5" id="KW-0808">Transferase</keyword>
<dbReference type="PANTHER" id="PTHR46015">
    <property type="entry name" value="ZGC:172121"/>
    <property type="match status" value="1"/>
</dbReference>
<dbReference type="InterPro" id="IPR003726">
    <property type="entry name" value="HCY_dom"/>
</dbReference>
<evidence type="ECO:0000313" key="7">
    <source>
        <dbReference type="EMBL" id="CAD8397000.1"/>
    </source>
</evidence>
<keyword evidence="3 5" id="KW-0479">Metal-binding</keyword>
<dbReference type="GO" id="GO:0009086">
    <property type="term" value="P:methionine biosynthetic process"/>
    <property type="evidence" value="ECO:0007669"/>
    <property type="project" value="TreeGrafter"/>
</dbReference>
<name>A0A7S0BM10_9RHOD</name>
<dbReference type="GO" id="GO:0033528">
    <property type="term" value="P:S-methylmethionine cycle"/>
    <property type="evidence" value="ECO:0007669"/>
    <property type="project" value="TreeGrafter"/>
</dbReference>
<feature type="binding site" evidence="5">
    <location>
        <position position="153"/>
    </location>
    <ligand>
        <name>Zn(2+)</name>
        <dbReference type="ChEBI" id="CHEBI:29105"/>
    </ligand>
</feature>
<sequence length="236" mass="26306">MEEFHVDRPQAEQYIRIGVRLAKQAVREYSRRSGREAFVAASLGSYGATLADGSEYRGNYGVPCEQLERIHSERVRCTLLESPDMVAFETIPDAEEVKTILRLMETKFSDTPFWVSLQCRSESQLADGSNLDEISAYINELTPSSMVALGVNCVQPELVRPVVERIRSGLGSSTQILTICYPNSGEVWEEGWRHVAGETPSPEVWSNIVVQSGADIVGGCCRTTTSHIRSLRELLY</sequence>
<dbReference type="SUPFAM" id="SSF82282">
    <property type="entry name" value="Homocysteine S-methyltransferase"/>
    <property type="match status" value="1"/>
</dbReference>
<dbReference type="Gene3D" id="3.20.20.330">
    <property type="entry name" value="Homocysteine-binding-like domain"/>
    <property type="match status" value="1"/>
</dbReference>
<feature type="binding site" evidence="5">
    <location>
        <position position="221"/>
    </location>
    <ligand>
        <name>Zn(2+)</name>
        <dbReference type="ChEBI" id="CHEBI:29105"/>
    </ligand>
</feature>
<evidence type="ECO:0000256" key="2">
    <source>
        <dbReference type="ARBA" id="ARBA00022679"/>
    </source>
</evidence>
<dbReference type="InterPro" id="IPR036589">
    <property type="entry name" value="HCY_dom_sf"/>
</dbReference>
<feature type="domain" description="Hcy-binding" evidence="6">
    <location>
        <begin position="1"/>
        <end position="235"/>
    </location>
</feature>
<evidence type="ECO:0000256" key="1">
    <source>
        <dbReference type="ARBA" id="ARBA00022603"/>
    </source>
</evidence>
<dbReference type="PROSITE" id="PS50970">
    <property type="entry name" value="HCY"/>
    <property type="match status" value="1"/>
</dbReference>
<gene>
    <name evidence="7" type="ORF">RMAR0315_LOCUS6988</name>
</gene>
<evidence type="ECO:0000256" key="4">
    <source>
        <dbReference type="ARBA" id="ARBA00022833"/>
    </source>
</evidence>